<name>A0A9Q1AUH4_9SAUR</name>
<dbReference type="GO" id="GO:0005697">
    <property type="term" value="C:telomerase holoenzyme complex"/>
    <property type="evidence" value="ECO:0007669"/>
    <property type="project" value="TreeGrafter"/>
</dbReference>
<dbReference type="InterPro" id="IPR037214">
    <property type="entry name" value="TROVE_dom_sf"/>
</dbReference>
<dbReference type="Proteomes" id="UP001142489">
    <property type="component" value="Unassembled WGS sequence"/>
</dbReference>
<feature type="compositionally biased region" description="Basic and acidic residues" evidence="1">
    <location>
        <begin position="101"/>
        <end position="110"/>
    </location>
</feature>
<dbReference type="InterPro" id="IPR025139">
    <property type="entry name" value="DUF4062"/>
</dbReference>
<dbReference type="InterPro" id="IPR045804">
    <property type="entry name" value="DUF5920"/>
</dbReference>
<evidence type="ECO:0000256" key="1">
    <source>
        <dbReference type="SAM" id="MobiDB-lite"/>
    </source>
</evidence>
<feature type="region of interest" description="Disordered" evidence="1">
    <location>
        <begin position="422"/>
        <end position="441"/>
    </location>
</feature>
<comment type="caution">
    <text evidence="3">The sequence shown here is derived from an EMBL/GenBank/DDBJ whole genome shotgun (WGS) entry which is preliminary data.</text>
</comment>
<dbReference type="PANTHER" id="PTHR44791">
    <property type="entry name" value="TELOMERASE PROTEIN COMPONENT 1 TEP1"/>
    <property type="match status" value="1"/>
</dbReference>
<protein>
    <recommendedName>
        <fullName evidence="2">TROVE domain-containing protein</fullName>
    </recommendedName>
</protein>
<dbReference type="InterPro" id="IPR008858">
    <property type="entry name" value="TROVE_dom"/>
</dbReference>
<dbReference type="Pfam" id="PF13271">
    <property type="entry name" value="DUF4062"/>
    <property type="match status" value="1"/>
</dbReference>
<proteinExistence type="predicted"/>
<feature type="region of interest" description="Disordered" evidence="1">
    <location>
        <begin position="264"/>
        <end position="283"/>
    </location>
</feature>
<feature type="region of interest" description="Disordered" evidence="1">
    <location>
        <begin position="220"/>
        <end position="245"/>
    </location>
</feature>
<dbReference type="Pfam" id="PF19334">
    <property type="entry name" value="DUF5920"/>
    <property type="match status" value="1"/>
</dbReference>
<dbReference type="PANTHER" id="PTHR44791:SF1">
    <property type="entry name" value="TELOMERASE PROTEIN COMPONENT 1"/>
    <property type="match status" value="1"/>
</dbReference>
<dbReference type="SUPFAM" id="SSF140864">
    <property type="entry name" value="TROVE domain-like"/>
    <property type="match status" value="1"/>
</dbReference>
<dbReference type="Pfam" id="PF05731">
    <property type="entry name" value="TROVE"/>
    <property type="match status" value="1"/>
</dbReference>
<keyword evidence="4" id="KW-1185">Reference proteome</keyword>
<dbReference type="InterPro" id="IPR052652">
    <property type="entry name" value="Telomerase_Complex_Comp"/>
</dbReference>
<dbReference type="GO" id="GO:0003720">
    <property type="term" value="F:telomerase activity"/>
    <property type="evidence" value="ECO:0007669"/>
    <property type="project" value="TreeGrafter"/>
</dbReference>
<sequence length="1147" mass="130648">MDPTAHLCGEKPPIYTYSPLSHQNLEELRSRLLRPITPSAPWLVALKPLDTQSSIIPENEKLSCASNFLACRRTASNFMQAQDANEVERIGLQYEGNSFKDPTKDGRTVEDQQTSGGGEEENQTTVIMRAQLVAAGSGKPLSYFALSEPKTLWLENPFLKEPSSAPLGLLRLEEARDRLLCPIATSGPYRVSSQPLEGQFPLHLDLQGTPHLQTSLSYYGDQDEETLESSNRPEQHQGGWDEADTATTMPEYVLTVPEDGLKMQVEESEPSRDELQPENRDEDVKEEKLMLLSLACCSLVEGAKFGNPPGELQQALTQVCTSLAEHEPEFILKVALYTRQELNIRSTANFLLALASRLLPCRPHLRRYFCHAVQLPSDWMEVARIYQQEGETLASMPSCLRSAMVDKFRQFDAYQLAKYNTRKSRGKKRHRPKPKKWDSSRQDDWKKCAWARDKVLTSKLEALVKQLQKRFEPKKERPPPPKDQFSLKALIQRLHISEPAQHVMSLLGRKYPSDLHAFSRSRLPGPWDSSLAGTRMKLPTPQTWDRALSEFGNRACVWEDLIDSGKLPFMAMLRNLRNILRSGVSERHHKRLLQRLEDKDSVIRSKQLPFRFLAAYKVILGLRRALHSNVPGIPFPENSHILRGILKESGDVSQVESLVQQHSRHLMKIPVIYSLVRRKKQQLQKARDISCRHDTLQRYCQALETAISFAVRHNLPPISGRTLILIAYTPEMLEPYVRAKELCCPDPENRDEAVWKTRPLTSDTFQECSEQTPSDVVMDLLTRRQHVDTILLLSCKPEEKLRGSCQWLYRHQVSPGCLFVNVCADAVSSRTFSSRSDVVMSGFSEHVLRFMAECGDSSFLEHVGKMDEIHGVPKQRGVTTAKQEARVLPLIPSPKTRWRSVRIFISSTFRDMHGERDLLTRSVFAELRARAAQFCLAVEDIDLRWGITEHESQRNKQLELCLSEVCQSQLFIGLLGERYGHVPKDYSLPEEPQYEWFCAGSMEGRFCGRVRRGQTSRGRPERSSREARRRGFLWQKDGFSLAGDAEEEEGSCLQESFQELQQRRFCARAKLLQATVAQLRGGRLYVVSGEPGQGKTVFLAALAQELRAKASAQGEGWTPRYHTVAHFTRARRIRLEPKLCWAISVPH</sequence>
<evidence type="ECO:0000313" key="3">
    <source>
        <dbReference type="EMBL" id="KAJ7313020.1"/>
    </source>
</evidence>
<accession>A0A9Q1AUH4</accession>
<reference evidence="3" key="1">
    <citation type="journal article" date="2023" name="DNA Res.">
        <title>Chromosome-level genome assembly of Phrynocephalus forsythii using third-generation DNA sequencing and Hi-C analysis.</title>
        <authorList>
            <person name="Qi Y."/>
            <person name="Zhao W."/>
            <person name="Zhao Y."/>
            <person name="Niu C."/>
            <person name="Cao S."/>
            <person name="Zhang Y."/>
        </authorList>
    </citation>
    <scope>NUCLEOTIDE SEQUENCE</scope>
    <source>
        <tissue evidence="3">Muscle</tissue>
    </source>
</reference>
<dbReference type="AlphaFoldDB" id="A0A9Q1AUH4"/>
<evidence type="ECO:0000313" key="4">
    <source>
        <dbReference type="Proteomes" id="UP001142489"/>
    </source>
</evidence>
<dbReference type="EMBL" id="JAPFRF010000012">
    <property type="protein sequence ID" value="KAJ7313020.1"/>
    <property type="molecule type" value="Genomic_DNA"/>
</dbReference>
<dbReference type="PROSITE" id="PS50988">
    <property type="entry name" value="TROVE"/>
    <property type="match status" value="1"/>
</dbReference>
<evidence type="ECO:0000259" key="2">
    <source>
        <dbReference type="PROSITE" id="PS50988"/>
    </source>
</evidence>
<dbReference type="GO" id="GO:0070034">
    <property type="term" value="F:telomerase RNA binding"/>
    <property type="evidence" value="ECO:0007669"/>
    <property type="project" value="TreeGrafter"/>
</dbReference>
<organism evidence="3 4">
    <name type="scientific">Phrynocephalus forsythii</name>
    <dbReference type="NCBI Taxonomy" id="171643"/>
    <lineage>
        <taxon>Eukaryota</taxon>
        <taxon>Metazoa</taxon>
        <taxon>Chordata</taxon>
        <taxon>Craniata</taxon>
        <taxon>Vertebrata</taxon>
        <taxon>Euteleostomi</taxon>
        <taxon>Lepidosauria</taxon>
        <taxon>Squamata</taxon>
        <taxon>Bifurcata</taxon>
        <taxon>Unidentata</taxon>
        <taxon>Episquamata</taxon>
        <taxon>Toxicofera</taxon>
        <taxon>Iguania</taxon>
        <taxon>Acrodonta</taxon>
        <taxon>Agamidae</taxon>
        <taxon>Agaminae</taxon>
        <taxon>Phrynocephalus</taxon>
    </lineage>
</organism>
<feature type="domain" description="TROVE" evidence="2">
    <location>
        <begin position="272"/>
        <end position="720"/>
    </location>
</feature>
<dbReference type="OrthoDB" id="427368at2759"/>
<dbReference type="GO" id="GO:0000722">
    <property type="term" value="P:telomere maintenance via recombination"/>
    <property type="evidence" value="ECO:0007669"/>
    <property type="project" value="TreeGrafter"/>
</dbReference>
<feature type="region of interest" description="Disordered" evidence="1">
    <location>
        <begin position="96"/>
        <end position="121"/>
    </location>
</feature>
<gene>
    <name evidence="3" type="ORF">JRQ81_004282</name>
</gene>
<feature type="compositionally biased region" description="Basic residues" evidence="1">
    <location>
        <begin position="422"/>
        <end position="434"/>
    </location>
</feature>